<sequence length="63" mass="6482">MTVDLALHRAHGAGGDWVGVHTNETAADLGVLAHALSSVHIFTDDKAADGTRFALPGGVFGTR</sequence>
<accession>A0A3M2LJU0</accession>
<gene>
    <name evidence="1" type="ORF">EBO15_35000</name>
</gene>
<dbReference type="Proteomes" id="UP000282674">
    <property type="component" value="Unassembled WGS sequence"/>
</dbReference>
<reference evidence="1 2" key="1">
    <citation type="submission" date="2018-10" db="EMBL/GenBank/DDBJ databases">
        <title>Isolation from soil.</title>
        <authorList>
            <person name="Hu J."/>
        </authorList>
    </citation>
    <scope>NUCLEOTIDE SEQUENCE [LARGE SCALE GENOMIC DNA]</scope>
    <source>
        <strain evidence="1 2">NEAU-Ht49</strain>
    </source>
</reference>
<dbReference type="RefSeq" id="WP_122198763.1">
    <property type="nucleotide sequence ID" value="NZ_JBHSKC010000015.1"/>
</dbReference>
<comment type="caution">
    <text evidence="1">The sequence shown here is derived from an EMBL/GenBank/DDBJ whole genome shotgun (WGS) entry which is preliminary data.</text>
</comment>
<protein>
    <submittedName>
        <fullName evidence="1">Uncharacterized protein</fullName>
    </submittedName>
</protein>
<keyword evidence="2" id="KW-1185">Reference proteome</keyword>
<dbReference type="AlphaFoldDB" id="A0A3M2LJU0"/>
<proteinExistence type="predicted"/>
<evidence type="ECO:0000313" key="1">
    <source>
        <dbReference type="EMBL" id="RMI37724.1"/>
    </source>
</evidence>
<organism evidence="1 2">
    <name type="scientific">Actinomadura harenae</name>
    <dbReference type="NCBI Taxonomy" id="2483351"/>
    <lineage>
        <taxon>Bacteria</taxon>
        <taxon>Bacillati</taxon>
        <taxon>Actinomycetota</taxon>
        <taxon>Actinomycetes</taxon>
        <taxon>Streptosporangiales</taxon>
        <taxon>Thermomonosporaceae</taxon>
        <taxon>Actinomadura</taxon>
    </lineage>
</organism>
<name>A0A3M2LJU0_9ACTN</name>
<dbReference type="EMBL" id="RFFG01000100">
    <property type="protein sequence ID" value="RMI37724.1"/>
    <property type="molecule type" value="Genomic_DNA"/>
</dbReference>
<evidence type="ECO:0000313" key="2">
    <source>
        <dbReference type="Proteomes" id="UP000282674"/>
    </source>
</evidence>